<evidence type="ECO:0000313" key="19">
    <source>
        <dbReference type="Proteomes" id="UP000051139"/>
    </source>
</evidence>
<dbReference type="Pfam" id="PF12705">
    <property type="entry name" value="PDDEXK_1"/>
    <property type="match status" value="1"/>
</dbReference>
<dbReference type="Pfam" id="PF00580">
    <property type="entry name" value="UvrD-helicase"/>
    <property type="match status" value="1"/>
</dbReference>
<proteinExistence type="inferred from homology"/>
<dbReference type="GO" id="GO:0005524">
    <property type="term" value="F:ATP binding"/>
    <property type="evidence" value="ECO:0007669"/>
    <property type="project" value="UniProtKB-UniRule"/>
</dbReference>
<evidence type="ECO:0000256" key="4">
    <source>
        <dbReference type="ARBA" id="ARBA00022801"/>
    </source>
</evidence>
<dbReference type="GO" id="GO:0005829">
    <property type="term" value="C:cytosol"/>
    <property type="evidence" value="ECO:0007669"/>
    <property type="project" value="TreeGrafter"/>
</dbReference>
<keyword evidence="19" id="KW-1185">Reference proteome</keyword>
<comment type="caution">
    <text evidence="18">The sequence shown here is derived from an EMBL/GenBank/DDBJ whole genome shotgun (WGS) entry which is preliminary data.</text>
</comment>
<dbReference type="InterPro" id="IPR027417">
    <property type="entry name" value="P-loop_NTPase"/>
</dbReference>
<protein>
    <recommendedName>
        <fullName evidence="13">ATP-dependent helicase/nuclease subunit A</fullName>
        <ecNumber evidence="13">3.1.-.-</ecNumber>
        <ecNumber evidence="13">5.6.2.4</ecNumber>
    </recommendedName>
    <alternativeName>
        <fullName evidence="13">ATP-dependent helicase/nuclease AddA</fullName>
    </alternativeName>
    <alternativeName>
        <fullName evidence="13">DNA 3'-5' helicase AddA</fullName>
    </alternativeName>
</protein>
<dbReference type="InterPro" id="IPR011604">
    <property type="entry name" value="PDDEXK-like_dom_sf"/>
</dbReference>
<evidence type="ECO:0000256" key="1">
    <source>
        <dbReference type="ARBA" id="ARBA00022722"/>
    </source>
</evidence>
<evidence type="ECO:0000259" key="15">
    <source>
        <dbReference type="PROSITE" id="PS51198"/>
    </source>
</evidence>
<accession>A0A0R2KWX1</accession>
<evidence type="ECO:0000256" key="11">
    <source>
        <dbReference type="ARBA" id="ARBA00034617"/>
    </source>
</evidence>
<evidence type="ECO:0000256" key="2">
    <source>
        <dbReference type="ARBA" id="ARBA00022741"/>
    </source>
</evidence>
<dbReference type="Proteomes" id="UP000321429">
    <property type="component" value="Unassembled WGS sequence"/>
</dbReference>
<dbReference type="Pfam" id="PF13361">
    <property type="entry name" value="UvrD_C"/>
    <property type="match status" value="1"/>
</dbReference>
<comment type="catalytic activity">
    <reaction evidence="12 13">
        <text>ATP + H2O = ADP + phosphate + H(+)</text>
        <dbReference type="Rhea" id="RHEA:13065"/>
        <dbReference type="ChEBI" id="CHEBI:15377"/>
        <dbReference type="ChEBI" id="CHEBI:15378"/>
        <dbReference type="ChEBI" id="CHEBI:30616"/>
        <dbReference type="ChEBI" id="CHEBI:43474"/>
        <dbReference type="ChEBI" id="CHEBI:456216"/>
        <dbReference type="EC" id="5.6.2.4"/>
    </reaction>
</comment>
<dbReference type="AlphaFoldDB" id="A0A0R2KWX1"/>
<evidence type="ECO:0000256" key="12">
    <source>
        <dbReference type="ARBA" id="ARBA00048988"/>
    </source>
</evidence>
<dbReference type="GO" id="GO:0000724">
    <property type="term" value="P:double-strand break repair via homologous recombination"/>
    <property type="evidence" value="ECO:0007669"/>
    <property type="project" value="UniProtKB-UniRule"/>
</dbReference>
<dbReference type="PANTHER" id="PTHR11070:SF48">
    <property type="entry name" value="ATP-DEPENDENT HELICASE_NUCLEASE SUBUNIT A"/>
    <property type="match status" value="1"/>
</dbReference>
<evidence type="ECO:0000256" key="3">
    <source>
        <dbReference type="ARBA" id="ARBA00022763"/>
    </source>
</evidence>
<keyword evidence="6 13" id="KW-0269">Exonuclease</keyword>
<dbReference type="RefSeq" id="WP_057811516.1">
    <property type="nucleotide sequence ID" value="NZ_BJUD01000039.1"/>
</dbReference>
<dbReference type="SUPFAM" id="SSF52540">
    <property type="entry name" value="P-loop containing nucleoside triphosphate hydrolases"/>
    <property type="match status" value="1"/>
</dbReference>
<feature type="domain" description="UvrD-like helicase ATP-binding" evidence="15">
    <location>
        <begin position="6"/>
        <end position="488"/>
    </location>
</feature>
<evidence type="ECO:0000256" key="13">
    <source>
        <dbReference type="HAMAP-Rule" id="MF_01451"/>
    </source>
</evidence>
<gene>
    <name evidence="13 17" type="primary">addA</name>
    <name evidence="18" type="ORF">IV55_GL000644</name>
    <name evidence="17" type="ORF">LSI01_15330</name>
</gene>
<dbReference type="GO" id="GO:0033202">
    <property type="term" value="C:DNA helicase complex"/>
    <property type="evidence" value="ECO:0007669"/>
    <property type="project" value="TreeGrafter"/>
</dbReference>
<dbReference type="OrthoDB" id="9810135at2"/>
<comment type="cofactor">
    <cofactor evidence="13">
        <name>Mg(2+)</name>
        <dbReference type="ChEBI" id="CHEBI:18420"/>
    </cofactor>
</comment>
<dbReference type="PATRIC" id="fig|348151.3.peg.660"/>
<dbReference type="GO" id="GO:0008408">
    <property type="term" value="F:3'-5' exonuclease activity"/>
    <property type="evidence" value="ECO:0007669"/>
    <property type="project" value="UniProtKB-UniRule"/>
</dbReference>
<dbReference type="Gene3D" id="3.90.320.10">
    <property type="match status" value="1"/>
</dbReference>
<dbReference type="NCBIfam" id="TIGR02785">
    <property type="entry name" value="addA_Gpos"/>
    <property type="match status" value="1"/>
</dbReference>
<dbReference type="InterPro" id="IPR014016">
    <property type="entry name" value="UvrD-like_ATP-bd"/>
</dbReference>
<dbReference type="PANTHER" id="PTHR11070">
    <property type="entry name" value="UVRD / RECB / PCRA DNA HELICASE FAMILY MEMBER"/>
    <property type="match status" value="1"/>
</dbReference>
<comment type="subunit">
    <text evidence="13">Heterodimer of AddA and AddB/RexB.</text>
</comment>
<dbReference type="PROSITE" id="PS51198">
    <property type="entry name" value="UVRD_HELICASE_ATP_BIND"/>
    <property type="match status" value="1"/>
</dbReference>
<evidence type="ECO:0000256" key="8">
    <source>
        <dbReference type="ARBA" id="ARBA00023125"/>
    </source>
</evidence>
<dbReference type="PROSITE" id="PS51217">
    <property type="entry name" value="UVRD_HELICASE_CTER"/>
    <property type="match status" value="1"/>
</dbReference>
<dbReference type="InterPro" id="IPR000212">
    <property type="entry name" value="DNA_helicase_UvrD/REP"/>
</dbReference>
<comment type="catalytic activity">
    <reaction evidence="11 13">
        <text>Couples ATP hydrolysis with the unwinding of duplex DNA by translocating in the 3'-5' direction.</text>
        <dbReference type="EC" id="5.6.2.4"/>
    </reaction>
</comment>
<evidence type="ECO:0000256" key="6">
    <source>
        <dbReference type="ARBA" id="ARBA00022839"/>
    </source>
</evidence>
<organism evidence="18 19">
    <name type="scientific">Furfurilactobacillus siliginis</name>
    <dbReference type="NCBI Taxonomy" id="348151"/>
    <lineage>
        <taxon>Bacteria</taxon>
        <taxon>Bacillati</taxon>
        <taxon>Bacillota</taxon>
        <taxon>Bacilli</taxon>
        <taxon>Lactobacillales</taxon>
        <taxon>Lactobacillaceae</taxon>
        <taxon>Furfurilactobacillus</taxon>
    </lineage>
</organism>
<dbReference type="HAMAP" id="MF_01451">
    <property type="entry name" value="AddA"/>
    <property type="match status" value="1"/>
</dbReference>
<dbReference type="InterPro" id="IPR014152">
    <property type="entry name" value="AddA"/>
</dbReference>
<evidence type="ECO:0000256" key="7">
    <source>
        <dbReference type="ARBA" id="ARBA00022840"/>
    </source>
</evidence>
<keyword evidence="5 13" id="KW-0347">Helicase</keyword>
<comment type="function">
    <text evidence="13">The heterodimer acts as both an ATP-dependent DNA helicase and an ATP-dependent, dual-direction single-stranded exonuclease. Recognizes the chi site generating a DNA molecule suitable for the initiation of homologous recombination. The AddA nuclease domain is required for chi fragment generation; this subunit has the helicase and 3' -&gt; 5' nuclease activities.</text>
</comment>
<comment type="similarity">
    <text evidence="13">Belongs to the helicase family. AddA subfamily.</text>
</comment>
<keyword evidence="8 13" id="KW-0238">DNA-binding</keyword>
<dbReference type="EC" id="3.1.-.-" evidence="13"/>
<dbReference type="EMBL" id="JQCB01000018">
    <property type="protein sequence ID" value="KRN93986.1"/>
    <property type="molecule type" value="Genomic_DNA"/>
</dbReference>
<dbReference type="InterPro" id="IPR011335">
    <property type="entry name" value="Restrct_endonuc-II-like"/>
</dbReference>
<evidence type="ECO:0000256" key="10">
    <source>
        <dbReference type="ARBA" id="ARBA00023235"/>
    </source>
</evidence>
<evidence type="ECO:0000313" key="20">
    <source>
        <dbReference type="Proteomes" id="UP000321429"/>
    </source>
</evidence>
<keyword evidence="7 13" id="KW-0067">ATP-binding</keyword>
<reference evidence="18 19" key="1">
    <citation type="journal article" date="2015" name="Genome Announc.">
        <title>Expanding the biotechnology potential of lactobacilli through comparative genomics of 213 strains and associated genera.</title>
        <authorList>
            <person name="Sun Z."/>
            <person name="Harris H.M."/>
            <person name="McCann A."/>
            <person name="Guo C."/>
            <person name="Argimon S."/>
            <person name="Zhang W."/>
            <person name="Yang X."/>
            <person name="Jeffery I.B."/>
            <person name="Cooney J.C."/>
            <person name="Kagawa T.F."/>
            <person name="Liu W."/>
            <person name="Song Y."/>
            <person name="Salvetti E."/>
            <person name="Wrobel A."/>
            <person name="Rasinkangas P."/>
            <person name="Parkhill J."/>
            <person name="Rea M.C."/>
            <person name="O'Sullivan O."/>
            <person name="Ritari J."/>
            <person name="Douillard F.P."/>
            <person name="Paul Ross R."/>
            <person name="Yang R."/>
            <person name="Briner A.E."/>
            <person name="Felis G.E."/>
            <person name="de Vos W.M."/>
            <person name="Barrangou R."/>
            <person name="Klaenhammer T.R."/>
            <person name="Caufield P.W."/>
            <person name="Cui Y."/>
            <person name="Zhang H."/>
            <person name="O'Toole P.W."/>
        </authorList>
    </citation>
    <scope>NUCLEOTIDE SEQUENCE [LARGE SCALE GENOMIC DNA]</scope>
    <source>
        <strain evidence="18 19">DSM 22696</strain>
    </source>
</reference>
<keyword evidence="10 13" id="KW-0413">Isomerase</keyword>
<dbReference type="Proteomes" id="UP000051139">
    <property type="component" value="Unassembled WGS sequence"/>
</dbReference>
<dbReference type="EMBL" id="BJUD01000039">
    <property type="protein sequence ID" value="GEK29222.1"/>
    <property type="molecule type" value="Genomic_DNA"/>
</dbReference>
<keyword evidence="2 13" id="KW-0547">Nucleotide-binding</keyword>
<dbReference type="EC" id="5.6.2.4" evidence="13"/>
<feature type="binding site" evidence="14">
    <location>
        <begin position="27"/>
        <end position="34"/>
    </location>
    <ligand>
        <name>ATP</name>
        <dbReference type="ChEBI" id="CHEBI:30616"/>
    </ligand>
</feature>
<keyword evidence="9 13" id="KW-0234">DNA repair</keyword>
<feature type="domain" description="UvrD-like helicase C-terminal" evidence="16">
    <location>
        <begin position="515"/>
        <end position="822"/>
    </location>
</feature>
<keyword evidence="1 13" id="KW-0540">Nuclease</keyword>
<dbReference type="Gene3D" id="1.10.274.50">
    <property type="match status" value="1"/>
</dbReference>
<sequence length="1279" mass="143247">MANNSLTFTPAQDAAIHHGGHNVLVSASAGSGKTRVLVERVIDLVLNEENETDVTNLLVVTFTNAAAKEMRDRVQTTLRQRINALAGDDEATGHIRRDLLRQLNLLGSADISTLDAFCLRLVQKYYYVIHLDPVFRQLADPTEAQLLKETVWGDLRERLYADDTDDQFATLTRNFSNDRDDQGLQDLVFRLATFATAKANPTAWLASLADVYQLPDGDLWHSDLVQQNVRPDIEDTLRQCLVDVQTAQALAEGFSDDGYLTKWTKLLAPLQAVFADLVNQLTTCDWNTLRTAIADVDLGRSPSLRKLESDDQRIHDQLKNVRAILKKRLDGLVDRYLSLSEDDVLTVNAHAQMLVSQLADVVQQFMDAFASAKRQRHLVDFGDLEHFALTILRDESVQVEVAAKYHEVLVDEYQDINELQEQILQAVAHKAPQAGNMFMVGDMKQSIYRFRLADPTLFLHKYNTFSNDAAGTGIDDERIILADNFRSMKNVDAFTNLVFSQLMDERLGEMNYAGDAELQYGPKDYPNDDIPKTQVMIYQSGMDDTTSNDTELEDVDDALAINDRAEGQIVMVAAKIKEMVANREQIFNRRAGEYRDITYADIALLVPTRNNNLLLQEQFAKLGVPLEVRDTANYFQTTEIQIMMALLRIIDNPYQDIPLVAVLRSPIVGLTENELAYLRIQNKTSDYFQALLDFEERIASNDAQIGAFGQEIHVKIQQFLQQLWQFKNIARQNQLVTLIWTIYQETGFLDYVAGMPGGQQRASNLHALYARAADYENSSFKGVFQFVRFITEMQKRDKDLAEVTTATNADAVSVMTIHGSKGLEFPVVFVMDASHGFNMADQRSAVVVDDHFGIGITWYDEERHLKVDTLQKKLVASQSSRKLLAEEMRVLYVALTRAQQRLFIVGTYKDEADLLKHWDKAANNGSLTLSTTLRAESKNFMDWIGMALLRTPKVAEQLGVTDLVTPLPVDKKAAAERLDSFELTLVSKEELQSAGMLTVVDETATAYVDELQQAAKAAQFGDLNVDELEQILSFSYANKAATQTTAYQSVSELKRMFEEPDQNQLGTLSLDETSKAQSRIGVTELRVPQFMQTVSAPTAAEIGTATHLVLQEIDLSTGVPTAESIQMLINQLVNDHVLTDAVALKINVDQVLAFYDSELGQNVVTHREGLHREAAFSLLMPAYQLYQGINRPTDLATAEQILVHGIIDGYFVDNGALTVFDYKTDHLNATDMSAGLEKLANRYKGQLNLYAAALTSMTGLPVEHKLIYSLSAGKAIEIK</sequence>
<dbReference type="GO" id="GO:0003690">
    <property type="term" value="F:double-stranded DNA binding"/>
    <property type="evidence" value="ECO:0007669"/>
    <property type="project" value="UniProtKB-UniRule"/>
</dbReference>
<dbReference type="Gene3D" id="3.40.50.300">
    <property type="entry name" value="P-loop containing nucleotide triphosphate hydrolases"/>
    <property type="match status" value="4"/>
</dbReference>
<evidence type="ECO:0000259" key="16">
    <source>
        <dbReference type="PROSITE" id="PS51217"/>
    </source>
</evidence>
<evidence type="ECO:0000256" key="14">
    <source>
        <dbReference type="PROSITE-ProRule" id="PRU00560"/>
    </source>
</evidence>
<dbReference type="SUPFAM" id="SSF52980">
    <property type="entry name" value="Restriction endonuclease-like"/>
    <property type="match status" value="1"/>
</dbReference>
<dbReference type="Gene3D" id="1.10.486.10">
    <property type="entry name" value="PCRA, domain 4"/>
    <property type="match status" value="1"/>
</dbReference>
<dbReference type="STRING" id="348151.IV55_GL000644"/>
<dbReference type="InterPro" id="IPR038726">
    <property type="entry name" value="PDDEXK_AddAB-type"/>
</dbReference>
<evidence type="ECO:0000313" key="18">
    <source>
        <dbReference type="EMBL" id="KRN93986.1"/>
    </source>
</evidence>
<evidence type="ECO:0000256" key="9">
    <source>
        <dbReference type="ARBA" id="ARBA00023204"/>
    </source>
</evidence>
<keyword evidence="4 13" id="KW-0378">Hydrolase</keyword>
<evidence type="ECO:0000313" key="17">
    <source>
        <dbReference type="EMBL" id="GEK29222.1"/>
    </source>
</evidence>
<evidence type="ECO:0000256" key="5">
    <source>
        <dbReference type="ARBA" id="ARBA00022806"/>
    </source>
</evidence>
<dbReference type="InterPro" id="IPR014017">
    <property type="entry name" value="DNA_helicase_UvrD-like_C"/>
</dbReference>
<name>A0A0R2KWX1_9LACO</name>
<keyword evidence="3 13" id="KW-0227">DNA damage</keyword>
<reference evidence="17 20" key="2">
    <citation type="submission" date="2019-07" db="EMBL/GenBank/DDBJ databases">
        <title>Whole genome shotgun sequence of Lactobacillus siliginis NBRC 101315.</title>
        <authorList>
            <person name="Hosoyama A."/>
            <person name="Uohara A."/>
            <person name="Ohji S."/>
            <person name="Ichikawa N."/>
        </authorList>
    </citation>
    <scope>NUCLEOTIDE SEQUENCE [LARGE SCALE GENOMIC DNA]</scope>
    <source>
        <strain evidence="17 20">NBRC 101315</strain>
    </source>
</reference>
<dbReference type="GO" id="GO:0043138">
    <property type="term" value="F:3'-5' DNA helicase activity"/>
    <property type="evidence" value="ECO:0007669"/>
    <property type="project" value="UniProtKB-UniRule"/>
</dbReference>